<dbReference type="RefSeq" id="WP_343782570.1">
    <property type="nucleotide sequence ID" value="NZ_BAAACZ010000009.1"/>
</dbReference>
<dbReference type="InterPro" id="IPR001763">
    <property type="entry name" value="Rhodanese-like_dom"/>
</dbReference>
<dbReference type="SMART" id="SM00450">
    <property type="entry name" value="RHOD"/>
    <property type="match status" value="2"/>
</dbReference>
<dbReference type="CDD" id="cd01449">
    <property type="entry name" value="TST_Repeat_2"/>
    <property type="match status" value="1"/>
</dbReference>
<keyword evidence="2" id="KW-0677">Repeat</keyword>
<feature type="domain" description="Rhodanese" evidence="3">
    <location>
        <begin position="13"/>
        <end position="131"/>
    </location>
</feature>
<evidence type="ECO:0000259" key="3">
    <source>
        <dbReference type="PROSITE" id="PS50206"/>
    </source>
</evidence>
<dbReference type="CDD" id="cd01448">
    <property type="entry name" value="TST_Repeat_1"/>
    <property type="match status" value="1"/>
</dbReference>
<dbReference type="Pfam" id="PF00581">
    <property type="entry name" value="Rhodanese"/>
    <property type="match status" value="2"/>
</dbReference>
<reference evidence="5" key="1">
    <citation type="journal article" date="2019" name="Int. J. Syst. Evol. Microbiol.">
        <title>The Global Catalogue of Microorganisms (GCM) 10K type strain sequencing project: providing services to taxonomists for standard genome sequencing and annotation.</title>
        <authorList>
            <consortium name="The Broad Institute Genomics Platform"/>
            <consortium name="The Broad Institute Genome Sequencing Center for Infectious Disease"/>
            <person name="Wu L."/>
            <person name="Ma J."/>
        </authorList>
    </citation>
    <scope>NUCLEOTIDE SEQUENCE [LARGE SCALE GENOMIC DNA]</scope>
    <source>
        <strain evidence="5">JCM 14193</strain>
    </source>
</reference>
<evidence type="ECO:0000313" key="4">
    <source>
        <dbReference type="EMBL" id="GAA0459232.1"/>
    </source>
</evidence>
<evidence type="ECO:0000256" key="1">
    <source>
        <dbReference type="ARBA" id="ARBA00022679"/>
    </source>
</evidence>
<evidence type="ECO:0000313" key="5">
    <source>
        <dbReference type="Proteomes" id="UP001500740"/>
    </source>
</evidence>
<feature type="domain" description="Rhodanese" evidence="3">
    <location>
        <begin position="163"/>
        <end position="272"/>
    </location>
</feature>
<dbReference type="SUPFAM" id="SSF52821">
    <property type="entry name" value="Rhodanese/Cell cycle control phosphatase"/>
    <property type="match status" value="2"/>
</dbReference>
<dbReference type="Proteomes" id="UP001500740">
    <property type="component" value="Unassembled WGS sequence"/>
</dbReference>
<dbReference type="PROSITE" id="PS50206">
    <property type="entry name" value="RHODANESE_3"/>
    <property type="match status" value="2"/>
</dbReference>
<name>A0ABP3JNI1_9BACI</name>
<dbReference type="PANTHER" id="PTHR11364">
    <property type="entry name" value="THIOSULFATE SULFERTANSFERASE"/>
    <property type="match status" value="1"/>
</dbReference>
<sequence length="277" mass="31679">MIISVQQAKQMYDQKEVIFVDCRFDLQNPSIGLQNYEALHLPNAVYFHLEDDLSGSVKQTGGRHPLPNIDQFIETVKSKGISDQSIVIAYDDHHAFASRFAWMMKAIGHEEVYILNGGIKAWTDQEYPISVDATVTTPVATKQNWRYKHELVASQEYVQSQIENEQVALIDSRSYERFIGKVEPIDNKAGHIPSAKHFDWMNLFIDAEFKSTKELQSHFKSLDMYDEVIVYCGSGVTAAPNVIALWEADYNHVKLYVGSFSDWITNDDNEVITFEDE</sequence>
<keyword evidence="5" id="KW-1185">Reference proteome</keyword>
<dbReference type="InterPro" id="IPR036873">
    <property type="entry name" value="Rhodanese-like_dom_sf"/>
</dbReference>
<comment type="caution">
    <text evidence="4">The sequence shown here is derived from an EMBL/GenBank/DDBJ whole genome shotgun (WGS) entry which is preliminary data.</text>
</comment>
<dbReference type="InterPro" id="IPR045078">
    <property type="entry name" value="TST/MPST-like"/>
</dbReference>
<keyword evidence="1" id="KW-0808">Transferase</keyword>
<evidence type="ECO:0000256" key="2">
    <source>
        <dbReference type="ARBA" id="ARBA00022737"/>
    </source>
</evidence>
<proteinExistence type="predicted"/>
<organism evidence="4 5">
    <name type="scientific">Alkalibacillus silvisoli</name>
    <dbReference type="NCBI Taxonomy" id="392823"/>
    <lineage>
        <taxon>Bacteria</taxon>
        <taxon>Bacillati</taxon>
        <taxon>Bacillota</taxon>
        <taxon>Bacilli</taxon>
        <taxon>Bacillales</taxon>
        <taxon>Bacillaceae</taxon>
        <taxon>Alkalibacillus</taxon>
    </lineage>
</organism>
<protein>
    <submittedName>
        <fullName evidence="4">Sulfurtransferase</fullName>
    </submittedName>
</protein>
<dbReference type="PANTHER" id="PTHR11364:SF27">
    <property type="entry name" value="SULFURTRANSFERASE"/>
    <property type="match status" value="1"/>
</dbReference>
<gene>
    <name evidence="4" type="ORF">GCM10008935_13120</name>
</gene>
<dbReference type="EMBL" id="BAAACZ010000009">
    <property type="protein sequence ID" value="GAA0459232.1"/>
    <property type="molecule type" value="Genomic_DNA"/>
</dbReference>
<dbReference type="Gene3D" id="3.40.250.10">
    <property type="entry name" value="Rhodanese-like domain"/>
    <property type="match status" value="2"/>
</dbReference>
<accession>A0ABP3JNI1</accession>